<dbReference type="Pfam" id="PF10832">
    <property type="entry name" value="YhfG"/>
    <property type="match status" value="1"/>
</dbReference>
<dbReference type="RefSeq" id="WP_115946870.1">
    <property type="nucleotide sequence ID" value="NZ_QRDL01000007.1"/>
</dbReference>
<dbReference type="Proteomes" id="UP000256988">
    <property type="component" value="Unassembled WGS sequence"/>
</dbReference>
<sequence length="58" mass="6817">MPQPDLDRKRRYFVRMRQANYAASLKLEGFDLKSDVPETVGKDKHALLAHYRRLSQAQ</sequence>
<evidence type="ECO:0008006" key="3">
    <source>
        <dbReference type="Google" id="ProtNLM"/>
    </source>
</evidence>
<evidence type="ECO:0000313" key="1">
    <source>
        <dbReference type="EMBL" id="RED00709.1"/>
    </source>
</evidence>
<dbReference type="InterPro" id="IPR022541">
    <property type="entry name" value="YhfG"/>
</dbReference>
<organism evidence="1 2">
    <name type="scientific">Ectopseudomonas oleovorans</name>
    <name type="common">Pseudomonas oleovorans</name>
    <dbReference type="NCBI Taxonomy" id="301"/>
    <lineage>
        <taxon>Bacteria</taxon>
        <taxon>Pseudomonadati</taxon>
        <taxon>Pseudomonadota</taxon>
        <taxon>Gammaproteobacteria</taxon>
        <taxon>Pseudomonadales</taxon>
        <taxon>Pseudomonadaceae</taxon>
        <taxon>Ectopseudomonas</taxon>
    </lineage>
</organism>
<protein>
    <recommendedName>
        <fullName evidence="3">DUF2559 domain-containing protein</fullName>
    </recommendedName>
</protein>
<dbReference type="EMBL" id="QRDL01000007">
    <property type="protein sequence ID" value="RED00709.1"/>
    <property type="molecule type" value="Genomic_DNA"/>
</dbReference>
<evidence type="ECO:0000313" key="2">
    <source>
        <dbReference type="Proteomes" id="UP000256988"/>
    </source>
</evidence>
<gene>
    <name evidence="1" type="ORF">DFO60_4425</name>
</gene>
<name>A0A3D9EBY0_ECTOL</name>
<comment type="caution">
    <text evidence="1">The sequence shown here is derived from an EMBL/GenBank/DDBJ whole genome shotgun (WGS) entry which is preliminary data.</text>
</comment>
<proteinExistence type="predicted"/>
<accession>A0A3D9EBY0</accession>
<dbReference type="AlphaFoldDB" id="A0A3D9EBY0"/>
<reference evidence="1 2" key="1">
    <citation type="submission" date="2018-07" db="EMBL/GenBank/DDBJ databases">
        <title>Genome sequencing of rice bacterial endophytes.</title>
        <authorList>
            <person name="Venturi V."/>
        </authorList>
    </citation>
    <scope>NUCLEOTIDE SEQUENCE [LARGE SCALE GENOMIC DNA]</scope>
    <source>
        <strain evidence="1 2">AG1002</strain>
    </source>
</reference>